<keyword evidence="2" id="KW-0813">Transport</keyword>
<dbReference type="GO" id="GO:0005886">
    <property type="term" value="C:plasma membrane"/>
    <property type="evidence" value="ECO:0007669"/>
    <property type="project" value="UniProtKB-SubCell"/>
</dbReference>
<feature type="transmembrane region" description="Helical" evidence="9">
    <location>
        <begin position="34"/>
        <end position="52"/>
    </location>
</feature>
<dbReference type="PANTHER" id="PTHR11795">
    <property type="entry name" value="BRANCHED-CHAIN AMINO ACID TRANSPORT SYSTEM PERMEASE PROTEIN LIVH"/>
    <property type="match status" value="1"/>
</dbReference>
<evidence type="ECO:0000256" key="3">
    <source>
        <dbReference type="ARBA" id="ARBA00022475"/>
    </source>
</evidence>
<feature type="transmembrane region" description="Helical" evidence="9">
    <location>
        <begin position="135"/>
        <end position="155"/>
    </location>
</feature>
<keyword evidence="4 9" id="KW-0812">Transmembrane</keyword>
<dbReference type="GO" id="GO:0006865">
    <property type="term" value="P:amino acid transport"/>
    <property type="evidence" value="ECO:0007669"/>
    <property type="project" value="UniProtKB-KW"/>
</dbReference>
<dbReference type="Pfam" id="PF02653">
    <property type="entry name" value="BPD_transp_2"/>
    <property type="match status" value="1"/>
</dbReference>
<accession>A0A7C2K5W3</accession>
<keyword evidence="6 9" id="KW-1133">Transmembrane helix</keyword>
<protein>
    <submittedName>
        <fullName evidence="10">Branched-chain amino acid ABC transporter permease</fullName>
    </submittedName>
</protein>
<evidence type="ECO:0000313" key="10">
    <source>
        <dbReference type="EMBL" id="HEN28725.1"/>
    </source>
</evidence>
<feature type="transmembrane region" description="Helical" evidence="9">
    <location>
        <begin position="223"/>
        <end position="247"/>
    </location>
</feature>
<feature type="transmembrane region" description="Helical" evidence="9">
    <location>
        <begin position="93"/>
        <end position="115"/>
    </location>
</feature>
<evidence type="ECO:0000256" key="4">
    <source>
        <dbReference type="ARBA" id="ARBA00022692"/>
    </source>
</evidence>
<gene>
    <name evidence="10" type="ORF">ENQ77_08825</name>
</gene>
<comment type="similarity">
    <text evidence="8">Belongs to the binding-protein-dependent transport system permease family. LivHM subfamily.</text>
</comment>
<comment type="subcellular location">
    <subcellularLocation>
        <location evidence="1">Cell membrane</location>
        <topology evidence="1">Multi-pass membrane protein</topology>
    </subcellularLocation>
</comment>
<keyword evidence="7 9" id="KW-0472">Membrane</keyword>
<evidence type="ECO:0000256" key="7">
    <source>
        <dbReference type="ARBA" id="ARBA00023136"/>
    </source>
</evidence>
<organism evidence="10">
    <name type="scientific">candidate division WOR-3 bacterium</name>
    <dbReference type="NCBI Taxonomy" id="2052148"/>
    <lineage>
        <taxon>Bacteria</taxon>
        <taxon>Bacteria division WOR-3</taxon>
    </lineage>
</organism>
<sequence length="290" mass="31580">MWGNVLVYGVINSATFILLTLGFSIVFGISRIANFAYGAFYLSAGYLTWVFLTKANLPLFLALPLTILIMGVLGFMGYWVMIYRIRGNTLSEVIATFALGVGILEFFRWMGFVTYEFSLPFLKKGTIEIVGIPLDYQRLLIVLIAGGLLAFLYFYTHHTRIGRAFRAIAQNERTAISLGINSDFIGALSFSLGTAVTAIAAVTVLPLGIITINIGYEVLLTAMAVGIIGGLESIIGIVIASFILGFAQVLAAIYIAPHWSIVVILASILGVLLVRPSGIFGKYKELEERV</sequence>
<dbReference type="AlphaFoldDB" id="A0A7C2K5W3"/>
<evidence type="ECO:0000256" key="2">
    <source>
        <dbReference type="ARBA" id="ARBA00022448"/>
    </source>
</evidence>
<evidence type="ECO:0000256" key="8">
    <source>
        <dbReference type="ARBA" id="ARBA00037998"/>
    </source>
</evidence>
<feature type="transmembrane region" description="Helical" evidence="9">
    <location>
        <begin position="253"/>
        <end position="274"/>
    </location>
</feature>
<dbReference type="InterPro" id="IPR001851">
    <property type="entry name" value="ABC_transp_permease"/>
</dbReference>
<evidence type="ECO:0000256" key="5">
    <source>
        <dbReference type="ARBA" id="ARBA00022970"/>
    </source>
</evidence>
<keyword evidence="3" id="KW-1003">Cell membrane</keyword>
<reference evidence="10" key="1">
    <citation type="journal article" date="2020" name="mSystems">
        <title>Genome- and Community-Level Interaction Insights into Carbon Utilization and Element Cycling Functions of Hydrothermarchaeota in Hydrothermal Sediment.</title>
        <authorList>
            <person name="Zhou Z."/>
            <person name="Liu Y."/>
            <person name="Xu W."/>
            <person name="Pan J."/>
            <person name="Luo Z.H."/>
            <person name="Li M."/>
        </authorList>
    </citation>
    <scope>NUCLEOTIDE SEQUENCE [LARGE SCALE GENOMIC DNA]</scope>
    <source>
        <strain evidence="10">SpSt-34</strain>
    </source>
</reference>
<proteinExistence type="inferred from homology"/>
<evidence type="ECO:0000256" key="6">
    <source>
        <dbReference type="ARBA" id="ARBA00022989"/>
    </source>
</evidence>
<keyword evidence="5" id="KW-0029">Amino-acid transport</keyword>
<evidence type="ECO:0000256" key="9">
    <source>
        <dbReference type="SAM" id="Phobius"/>
    </source>
</evidence>
<dbReference type="InterPro" id="IPR052157">
    <property type="entry name" value="BCAA_transport_permease"/>
</dbReference>
<dbReference type="EMBL" id="DSOL01000253">
    <property type="protein sequence ID" value="HEN28725.1"/>
    <property type="molecule type" value="Genomic_DNA"/>
</dbReference>
<dbReference type="CDD" id="cd06582">
    <property type="entry name" value="TM_PBP1_LivH_like"/>
    <property type="match status" value="1"/>
</dbReference>
<evidence type="ECO:0000256" key="1">
    <source>
        <dbReference type="ARBA" id="ARBA00004651"/>
    </source>
</evidence>
<dbReference type="GO" id="GO:0022857">
    <property type="term" value="F:transmembrane transporter activity"/>
    <property type="evidence" value="ECO:0007669"/>
    <property type="project" value="InterPro"/>
</dbReference>
<dbReference type="PANTHER" id="PTHR11795:SF445">
    <property type="entry name" value="AMINO ACID ABC TRANSPORTER PERMEASE PROTEIN"/>
    <property type="match status" value="1"/>
</dbReference>
<feature type="transmembrane region" description="Helical" evidence="9">
    <location>
        <begin position="198"/>
        <end position="216"/>
    </location>
</feature>
<name>A0A7C2K5W3_UNCW3</name>
<feature type="transmembrane region" description="Helical" evidence="9">
    <location>
        <begin position="58"/>
        <end position="81"/>
    </location>
</feature>
<comment type="caution">
    <text evidence="10">The sequence shown here is derived from an EMBL/GenBank/DDBJ whole genome shotgun (WGS) entry which is preliminary data.</text>
</comment>
<feature type="transmembrane region" description="Helical" evidence="9">
    <location>
        <begin position="6"/>
        <end position="27"/>
    </location>
</feature>